<evidence type="ECO:0000256" key="1">
    <source>
        <dbReference type="ARBA" id="ARBA00004964"/>
    </source>
</evidence>
<evidence type="ECO:0000256" key="8">
    <source>
        <dbReference type="ARBA" id="ARBA00022741"/>
    </source>
</evidence>
<keyword evidence="7" id="KW-0808">Transferase</keyword>
<evidence type="ECO:0000256" key="5">
    <source>
        <dbReference type="ARBA" id="ARBA00013882"/>
    </source>
</evidence>
<proteinExistence type="inferred from homology"/>
<dbReference type="EC" id="2.7.1.175" evidence="4"/>
<evidence type="ECO:0000256" key="7">
    <source>
        <dbReference type="ARBA" id="ARBA00022679"/>
    </source>
</evidence>
<evidence type="ECO:0000256" key="6">
    <source>
        <dbReference type="ARBA" id="ARBA00022600"/>
    </source>
</evidence>
<keyword evidence="17" id="KW-1185">Reference proteome</keyword>
<dbReference type="RefSeq" id="WP_188782572.1">
    <property type="nucleotide sequence ID" value="NZ_BMNI01000001.1"/>
</dbReference>
<name>A0ABQ2N652_9ACTN</name>
<evidence type="ECO:0000256" key="4">
    <source>
        <dbReference type="ARBA" id="ARBA00011962"/>
    </source>
</evidence>
<evidence type="ECO:0000256" key="13">
    <source>
        <dbReference type="ARBA" id="ARBA00031251"/>
    </source>
</evidence>
<feature type="domain" description="Maltokinase N-terminal cap" evidence="15">
    <location>
        <begin position="13"/>
        <end position="97"/>
    </location>
</feature>
<gene>
    <name evidence="16" type="primary">mak</name>
    <name evidence="16" type="ORF">GCM10011584_07110</name>
</gene>
<dbReference type="SUPFAM" id="SSF56112">
    <property type="entry name" value="Protein kinase-like (PK-like)"/>
    <property type="match status" value="1"/>
</dbReference>
<evidence type="ECO:0000313" key="17">
    <source>
        <dbReference type="Proteomes" id="UP000655410"/>
    </source>
</evidence>
<dbReference type="InterPro" id="IPR040999">
    <property type="entry name" value="Mak_N_cap"/>
</dbReference>
<keyword evidence="9" id="KW-0418">Kinase</keyword>
<dbReference type="EMBL" id="BMNI01000001">
    <property type="protein sequence ID" value="GGO85951.1"/>
    <property type="molecule type" value="Genomic_DNA"/>
</dbReference>
<evidence type="ECO:0000256" key="12">
    <source>
        <dbReference type="ARBA" id="ARBA00023277"/>
    </source>
</evidence>
<evidence type="ECO:0000313" key="16">
    <source>
        <dbReference type="EMBL" id="GGO85951.1"/>
    </source>
</evidence>
<keyword evidence="6" id="KW-0321">Glycogen metabolism</keyword>
<organism evidence="16 17">
    <name type="scientific">Nocardioides phosphati</name>
    <dbReference type="NCBI Taxonomy" id="1867775"/>
    <lineage>
        <taxon>Bacteria</taxon>
        <taxon>Bacillati</taxon>
        <taxon>Actinomycetota</taxon>
        <taxon>Actinomycetes</taxon>
        <taxon>Propionibacteriales</taxon>
        <taxon>Nocardioidaceae</taxon>
        <taxon>Nocardioides</taxon>
    </lineage>
</organism>
<protein>
    <recommendedName>
        <fullName evidence="5">Maltokinase</fullName>
        <ecNumber evidence="4">2.7.1.175</ecNumber>
    </recommendedName>
    <alternativeName>
        <fullName evidence="13">Maltose-1-phosphate synthase</fullName>
    </alternativeName>
</protein>
<keyword evidence="12" id="KW-0119">Carbohydrate metabolism</keyword>
<evidence type="ECO:0000259" key="15">
    <source>
        <dbReference type="Pfam" id="PF18085"/>
    </source>
</evidence>
<evidence type="ECO:0000256" key="11">
    <source>
        <dbReference type="ARBA" id="ARBA00023056"/>
    </source>
</evidence>
<dbReference type="Gene3D" id="3.90.1200.10">
    <property type="match status" value="1"/>
</dbReference>
<keyword evidence="10" id="KW-0067">ATP-binding</keyword>
<comment type="caution">
    <text evidence="16">The sequence shown here is derived from an EMBL/GenBank/DDBJ whole genome shotgun (WGS) entry which is preliminary data.</text>
</comment>
<reference evidence="17" key="1">
    <citation type="journal article" date="2019" name="Int. J. Syst. Evol. Microbiol.">
        <title>The Global Catalogue of Microorganisms (GCM) 10K type strain sequencing project: providing services to taxonomists for standard genome sequencing and annotation.</title>
        <authorList>
            <consortium name="The Broad Institute Genomics Platform"/>
            <consortium name="The Broad Institute Genome Sequencing Center for Infectious Disease"/>
            <person name="Wu L."/>
            <person name="Ma J."/>
        </authorList>
    </citation>
    <scope>NUCLEOTIDE SEQUENCE [LARGE SCALE GENOMIC DNA]</scope>
    <source>
        <strain evidence="17">CGMCC 4.7371</strain>
    </source>
</reference>
<keyword evidence="11" id="KW-0320">Glycogen biosynthesis</keyword>
<evidence type="ECO:0000256" key="10">
    <source>
        <dbReference type="ARBA" id="ARBA00022840"/>
    </source>
</evidence>
<dbReference type="InterPro" id="IPR011009">
    <property type="entry name" value="Kinase-like_dom_sf"/>
</dbReference>
<evidence type="ECO:0000256" key="9">
    <source>
        <dbReference type="ARBA" id="ARBA00022777"/>
    </source>
</evidence>
<evidence type="ECO:0000256" key="3">
    <source>
        <dbReference type="ARBA" id="ARBA00011245"/>
    </source>
</evidence>
<sequence>MITPYRSDIERHLATARWFAGKGRPFRVAGLRSAPVPGGSDGLELLVVLVEVEYLDAAGGTELYQLPVSVHAAPKEHLEPAWIGRWDGRHAYDATHDRAAMTQWLEAFALSADELARVDTPLRFHRCGDADLPTGERPGLMTAEQSNSSVAYGEELLMKLFRKVTPGPNPDIEIHEVLTRAGSDHVAALHGWVDWETDEGEVVQLAMLQQFLRTGSDGWALARSSARALFAEADLHAHEVGGDFASEAARLGQALAETHATLAEHFPTQQLDAAGARALADTMLARLDWAAEQVPALEQYVDRLRPRLAVVADVAEEAGVRVQRIHGDLHLGQTLRTVKGWKLVDFEGEPARPLHERSHPEPVWRDVAGMLRSFDYAAAVVQRELGGEGAASDDQRAYRAEEWVERNRRAFLTAYAGGELSPEQELLCAAFEADKAVYECVYELRNRPDWADIPLAAVARLVASETAAVAE</sequence>
<comment type="catalytic activity">
    <reaction evidence="14">
        <text>D-maltose + ATP = alpha-maltose 1-phosphate + ADP + H(+)</text>
        <dbReference type="Rhea" id="RHEA:31915"/>
        <dbReference type="ChEBI" id="CHEBI:15378"/>
        <dbReference type="ChEBI" id="CHEBI:17306"/>
        <dbReference type="ChEBI" id="CHEBI:30616"/>
        <dbReference type="ChEBI" id="CHEBI:63576"/>
        <dbReference type="ChEBI" id="CHEBI:456216"/>
        <dbReference type="EC" id="2.7.1.175"/>
    </reaction>
</comment>
<dbReference type="Proteomes" id="UP000655410">
    <property type="component" value="Unassembled WGS sequence"/>
</dbReference>
<keyword evidence="8" id="KW-0547">Nucleotide-binding</keyword>
<comment type="pathway">
    <text evidence="1">Glycan biosynthesis; glycogen biosynthesis.</text>
</comment>
<evidence type="ECO:0000256" key="14">
    <source>
        <dbReference type="ARBA" id="ARBA00049067"/>
    </source>
</evidence>
<comment type="similarity">
    <text evidence="2">Belongs to the aminoglycoside phosphotransferase family.</text>
</comment>
<accession>A0ABQ2N652</accession>
<dbReference type="Pfam" id="PF18085">
    <property type="entry name" value="Mak_N_cap"/>
    <property type="match status" value="1"/>
</dbReference>
<evidence type="ECO:0000256" key="2">
    <source>
        <dbReference type="ARBA" id="ARBA00006219"/>
    </source>
</evidence>
<comment type="subunit">
    <text evidence="3">Monomer.</text>
</comment>